<reference evidence="2 3" key="1">
    <citation type="submission" date="2019-06" db="EMBL/GenBank/DDBJ databases">
        <title>Whole genome sequence for Cellvibrionaceae sp. R142.</title>
        <authorList>
            <person name="Wang G."/>
        </authorList>
    </citation>
    <scope>NUCLEOTIDE SEQUENCE [LARGE SCALE GENOMIC DNA]</scope>
    <source>
        <strain evidence="2 3">R142</strain>
    </source>
</reference>
<dbReference type="InterPro" id="IPR036102">
    <property type="entry name" value="OsmC/Ohrsf"/>
</dbReference>
<dbReference type="OrthoDB" id="9795405at2"/>
<dbReference type="RefSeq" id="WP_142929102.1">
    <property type="nucleotide sequence ID" value="NZ_ML660103.1"/>
</dbReference>
<dbReference type="InterPro" id="IPR052707">
    <property type="entry name" value="OsmC_Ohr_Peroxiredoxin"/>
</dbReference>
<comment type="caution">
    <text evidence="2">The sequence shown here is derived from an EMBL/GenBank/DDBJ whole genome shotgun (WGS) entry which is preliminary data.</text>
</comment>
<proteinExistence type="predicted"/>
<accession>A0A545SZ04</accession>
<evidence type="ECO:0000313" key="2">
    <source>
        <dbReference type="EMBL" id="TQV70198.1"/>
    </source>
</evidence>
<dbReference type="SUPFAM" id="SSF82784">
    <property type="entry name" value="OsmC-like"/>
    <property type="match status" value="1"/>
</dbReference>
<protein>
    <submittedName>
        <fullName evidence="2">OsmC family protein</fullName>
    </submittedName>
</protein>
<dbReference type="EMBL" id="VHSG01000025">
    <property type="protein sequence ID" value="TQV70198.1"/>
    <property type="molecule type" value="Genomic_DNA"/>
</dbReference>
<dbReference type="Proteomes" id="UP000319732">
    <property type="component" value="Unassembled WGS sequence"/>
</dbReference>
<dbReference type="Pfam" id="PF02566">
    <property type="entry name" value="OsmC"/>
    <property type="match status" value="1"/>
</dbReference>
<evidence type="ECO:0000313" key="3">
    <source>
        <dbReference type="Proteomes" id="UP000319732"/>
    </source>
</evidence>
<dbReference type="InterPro" id="IPR015946">
    <property type="entry name" value="KH_dom-like_a/b"/>
</dbReference>
<gene>
    <name evidence="2" type="ORF">FKG94_22035</name>
</gene>
<dbReference type="PANTHER" id="PTHR42830">
    <property type="entry name" value="OSMOTICALLY INDUCIBLE FAMILY PROTEIN"/>
    <property type="match status" value="1"/>
</dbReference>
<name>A0A545SZ04_9GAMM</name>
<dbReference type="AlphaFoldDB" id="A0A545SZ04"/>
<organism evidence="2 3">
    <name type="scientific">Exilibacterium tricleocarpae</name>
    <dbReference type="NCBI Taxonomy" id="2591008"/>
    <lineage>
        <taxon>Bacteria</taxon>
        <taxon>Pseudomonadati</taxon>
        <taxon>Pseudomonadota</taxon>
        <taxon>Gammaproteobacteria</taxon>
        <taxon>Cellvibrionales</taxon>
        <taxon>Cellvibrionaceae</taxon>
        <taxon>Exilibacterium</taxon>
    </lineage>
</organism>
<dbReference type="PANTHER" id="PTHR42830:SF2">
    <property type="entry name" value="OSMC_OHR FAMILY PROTEIN"/>
    <property type="match status" value="1"/>
</dbReference>
<keyword evidence="3" id="KW-1185">Reference proteome</keyword>
<evidence type="ECO:0000256" key="1">
    <source>
        <dbReference type="SAM" id="MobiDB-lite"/>
    </source>
</evidence>
<sequence length="153" mass="16375">MQAYPHQYRVQALAESEGDVRLAGAGLPPLASAPPPEFGGPGDRWSPETLLAAAVADCFVLTFRAIARASKFAWTSLDCEVEGVLDQVDGSTRFTAFTLTVALAADRSAAAGPDLDREAQKARRLLQKAEHSCLITQSLRADTHLDISIDLNP</sequence>
<dbReference type="InterPro" id="IPR003718">
    <property type="entry name" value="OsmC/Ohr_fam"/>
</dbReference>
<feature type="region of interest" description="Disordered" evidence="1">
    <location>
        <begin position="25"/>
        <end position="44"/>
    </location>
</feature>
<dbReference type="Gene3D" id="3.30.300.20">
    <property type="match status" value="1"/>
</dbReference>